<dbReference type="CDD" id="cd01347">
    <property type="entry name" value="ligand_gated_channel"/>
    <property type="match status" value="1"/>
</dbReference>
<evidence type="ECO:0000313" key="19">
    <source>
        <dbReference type="Proteomes" id="UP000264310"/>
    </source>
</evidence>
<keyword evidence="5" id="KW-0410">Iron transport</keyword>
<keyword evidence="19" id="KW-1185">Reference proteome</keyword>
<comment type="subcellular location">
    <subcellularLocation>
        <location evidence="1 14">Cell outer membrane</location>
        <topology evidence="1 14">Multi-pass membrane protein</topology>
    </subcellularLocation>
</comment>
<dbReference type="AlphaFoldDB" id="A0A371X3I9"/>
<evidence type="ECO:0000259" key="16">
    <source>
        <dbReference type="Pfam" id="PF00593"/>
    </source>
</evidence>
<evidence type="ECO:0000256" key="11">
    <source>
        <dbReference type="ARBA" id="ARBA00023136"/>
    </source>
</evidence>
<organism evidence="18 19">
    <name type="scientific">Fulvimarina endophytica</name>
    <dbReference type="NCBI Taxonomy" id="2293836"/>
    <lineage>
        <taxon>Bacteria</taxon>
        <taxon>Pseudomonadati</taxon>
        <taxon>Pseudomonadota</taxon>
        <taxon>Alphaproteobacteria</taxon>
        <taxon>Hyphomicrobiales</taxon>
        <taxon>Aurantimonadaceae</taxon>
        <taxon>Fulvimarina</taxon>
    </lineage>
</organism>
<evidence type="ECO:0000259" key="17">
    <source>
        <dbReference type="Pfam" id="PF07715"/>
    </source>
</evidence>
<keyword evidence="8" id="KW-0408">Iron</keyword>
<evidence type="ECO:0000256" key="12">
    <source>
        <dbReference type="ARBA" id="ARBA00023170"/>
    </source>
</evidence>
<sequence>MTIRRREAVGTQADVEGAGAGAGNTVALSNANANAIALDAVVVTASRAPQQISETARTVYVVEGETIQAQARAGQSLQTILGQRIPSFDAASRGARTAFGQNLRGRTALILIDGISLNSARGLSRQFDSIDPFNIERVEVLSGATAIYGGNATGGIINIITKSGRNAEPGLHGEVMGGIETGFQSSRDRDLKGGAAVTWKDETWDARLSLAGRDIGAFYDGSGNLLIPDITQTSYAYNSSFDLMGSLGYQIDPVRRLEITGQIYDSGQDSPIGLYFGPNLSALRNPSLFGVREGYDSDVDPRTKRSLLNASYSDEDVFGQQLLVQAFFRSEELGFHPFPGTAGRSLYFGASQQDTDYYGFKAALVAEPLDGLSITYGVDGDIDDFSATQSVFDSRIAARTGALRFQTLGVTGLYPDIKVSTLAGFADAKFEATDRLTFSGGVRYQYVHTDVSEFVGAAQQTQILLGLGRTADAIPGGSVDYGATLFNAGATYALTDASQVYANVSQGFELPDPAKYYGIGAYALRAGRYVFLNGVDVASSALQAVKTNSFEAGYRFDDGSWNLQLAGYASLSDKVVEIDRQTLAIEVRDQDKRVYGFEAAGGVQLPFGFDTGANLHLVRTEIDRNGDWLRDTVGTSSVSKLGGHLGWTNDILGLRLDGQHTLDLADDFGGKIEGYTLFDLTGSYRFAEQDLTVDFGVLNLFDKDYTTVWGQRAANLYGALASEAIFDYRGRGRTFSVSLSKEF</sequence>
<keyword evidence="13 14" id="KW-0998">Cell outer membrane</keyword>
<dbReference type="GO" id="GO:0015344">
    <property type="term" value="F:siderophore uptake transmembrane transporter activity"/>
    <property type="evidence" value="ECO:0007669"/>
    <property type="project" value="TreeGrafter"/>
</dbReference>
<evidence type="ECO:0000256" key="7">
    <source>
        <dbReference type="ARBA" id="ARBA00022729"/>
    </source>
</evidence>
<evidence type="ECO:0000256" key="1">
    <source>
        <dbReference type="ARBA" id="ARBA00004571"/>
    </source>
</evidence>
<evidence type="ECO:0000313" key="18">
    <source>
        <dbReference type="EMBL" id="RFC63782.1"/>
    </source>
</evidence>
<dbReference type="PROSITE" id="PS52016">
    <property type="entry name" value="TONB_DEPENDENT_REC_3"/>
    <property type="match status" value="1"/>
</dbReference>
<gene>
    <name evidence="18" type="ORF">DYI37_11015</name>
</gene>
<dbReference type="InterPro" id="IPR000531">
    <property type="entry name" value="Beta-barrel_TonB"/>
</dbReference>
<evidence type="ECO:0000256" key="3">
    <source>
        <dbReference type="ARBA" id="ARBA00022448"/>
    </source>
</evidence>
<dbReference type="InterPro" id="IPR037066">
    <property type="entry name" value="Plug_dom_sf"/>
</dbReference>
<keyword evidence="11 14" id="KW-0472">Membrane</keyword>
<dbReference type="InterPro" id="IPR036942">
    <property type="entry name" value="Beta-barrel_TonB_sf"/>
</dbReference>
<accession>A0A371X3I9</accession>
<keyword evidence="6 14" id="KW-0812">Transmembrane</keyword>
<comment type="caution">
    <text evidence="18">The sequence shown here is derived from an EMBL/GenBank/DDBJ whole genome shotgun (WGS) entry which is preliminary data.</text>
</comment>
<evidence type="ECO:0000256" key="2">
    <source>
        <dbReference type="ARBA" id="ARBA00009810"/>
    </source>
</evidence>
<dbReference type="NCBIfam" id="TIGR01783">
    <property type="entry name" value="TonB-siderophor"/>
    <property type="match status" value="1"/>
</dbReference>
<dbReference type="GO" id="GO:0038023">
    <property type="term" value="F:signaling receptor activity"/>
    <property type="evidence" value="ECO:0007669"/>
    <property type="project" value="InterPro"/>
</dbReference>
<evidence type="ECO:0000256" key="6">
    <source>
        <dbReference type="ARBA" id="ARBA00022692"/>
    </source>
</evidence>
<reference evidence="18 19" key="1">
    <citation type="submission" date="2018-08" db="EMBL/GenBank/DDBJ databases">
        <title>Fulvimarina sp. 85, whole genome shotgun sequence.</title>
        <authorList>
            <person name="Tuo L."/>
        </authorList>
    </citation>
    <scope>NUCLEOTIDE SEQUENCE [LARGE SCALE GENOMIC DNA]</scope>
    <source>
        <strain evidence="18 19">85</strain>
    </source>
</reference>
<dbReference type="InterPro" id="IPR012910">
    <property type="entry name" value="Plug_dom"/>
</dbReference>
<keyword evidence="12 18" id="KW-0675">Receptor</keyword>
<dbReference type="SUPFAM" id="SSF56935">
    <property type="entry name" value="Porins"/>
    <property type="match status" value="1"/>
</dbReference>
<dbReference type="InterPro" id="IPR010105">
    <property type="entry name" value="TonB_sidphr_rcpt"/>
</dbReference>
<proteinExistence type="inferred from homology"/>
<dbReference type="InterPro" id="IPR039426">
    <property type="entry name" value="TonB-dep_rcpt-like"/>
</dbReference>
<name>A0A371X3I9_9HYPH</name>
<comment type="similarity">
    <text evidence="2 14 15">Belongs to the TonB-dependent receptor family.</text>
</comment>
<evidence type="ECO:0000256" key="15">
    <source>
        <dbReference type="RuleBase" id="RU003357"/>
    </source>
</evidence>
<keyword evidence="7" id="KW-0732">Signal</keyword>
<dbReference type="Proteomes" id="UP000264310">
    <property type="component" value="Unassembled WGS sequence"/>
</dbReference>
<dbReference type="PANTHER" id="PTHR30069:SF42">
    <property type="entry name" value="FERRIC AEROBACTIN RECEPTOR"/>
    <property type="match status" value="1"/>
</dbReference>
<dbReference type="GO" id="GO:0044718">
    <property type="term" value="P:siderophore transmembrane transport"/>
    <property type="evidence" value="ECO:0007669"/>
    <property type="project" value="TreeGrafter"/>
</dbReference>
<keyword evidence="3 14" id="KW-0813">Transport</keyword>
<dbReference type="Pfam" id="PF07715">
    <property type="entry name" value="Plug"/>
    <property type="match status" value="1"/>
</dbReference>
<protein>
    <submittedName>
        <fullName evidence="18">TonB-dependent receptor</fullName>
    </submittedName>
</protein>
<evidence type="ECO:0000256" key="14">
    <source>
        <dbReference type="PROSITE-ProRule" id="PRU01360"/>
    </source>
</evidence>
<evidence type="ECO:0000256" key="5">
    <source>
        <dbReference type="ARBA" id="ARBA00022496"/>
    </source>
</evidence>
<evidence type="ECO:0000256" key="8">
    <source>
        <dbReference type="ARBA" id="ARBA00023004"/>
    </source>
</evidence>
<dbReference type="FunFam" id="2.40.170.20:FF:000007">
    <property type="entry name" value="Ferric aerobactin receptor"/>
    <property type="match status" value="1"/>
</dbReference>
<evidence type="ECO:0000256" key="10">
    <source>
        <dbReference type="ARBA" id="ARBA00023077"/>
    </source>
</evidence>
<dbReference type="Pfam" id="PF00593">
    <property type="entry name" value="TonB_dep_Rec_b-barrel"/>
    <property type="match status" value="1"/>
</dbReference>
<evidence type="ECO:0000256" key="13">
    <source>
        <dbReference type="ARBA" id="ARBA00023237"/>
    </source>
</evidence>
<dbReference type="EMBL" id="QURL01000004">
    <property type="protein sequence ID" value="RFC63782.1"/>
    <property type="molecule type" value="Genomic_DNA"/>
</dbReference>
<dbReference type="Gene3D" id="2.170.130.10">
    <property type="entry name" value="TonB-dependent receptor, plug domain"/>
    <property type="match status" value="1"/>
</dbReference>
<dbReference type="Gene3D" id="2.40.170.20">
    <property type="entry name" value="TonB-dependent receptor, beta-barrel domain"/>
    <property type="match status" value="1"/>
</dbReference>
<keyword evidence="4 14" id="KW-1134">Transmembrane beta strand</keyword>
<evidence type="ECO:0000256" key="4">
    <source>
        <dbReference type="ARBA" id="ARBA00022452"/>
    </source>
</evidence>
<feature type="domain" description="TonB-dependent receptor-like beta-barrel" evidence="16">
    <location>
        <begin position="251"/>
        <end position="700"/>
    </location>
</feature>
<keyword evidence="10 15" id="KW-0798">TonB box</keyword>
<evidence type="ECO:0000256" key="9">
    <source>
        <dbReference type="ARBA" id="ARBA00023065"/>
    </source>
</evidence>
<dbReference type="GO" id="GO:0009279">
    <property type="term" value="C:cell outer membrane"/>
    <property type="evidence" value="ECO:0007669"/>
    <property type="project" value="UniProtKB-SubCell"/>
</dbReference>
<keyword evidence="9" id="KW-0406">Ion transport</keyword>
<dbReference type="PANTHER" id="PTHR30069">
    <property type="entry name" value="TONB-DEPENDENT OUTER MEMBRANE RECEPTOR"/>
    <property type="match status" value="1"/>
</dbReference>
<feature type="domain" description="TonB-dependent receptor plug" evidence="17">
    <location>
        <begin position="53"/>
        <end position="156"/>
    </location>
</feature>